<dbReference type="Pfam" id="PF00460">
    <property type="entry name" value="Flg_bb_rod"/>
    <property type="match status" value="1"/>
</dbReference>
<organism evidence="10 11">
    <name type="scientific">Oryzisolibacter propanilivorax</name>
    <dbReference type="NCBI Taxonomy" id="1527607"/>
    <lineage>
        <taxon>Bacteria</taxon>
        <taxon>Pseudomonadati</taxon>
        <taxon>Pseudomonadota</taxon>
        <taxon>Betaproteobacteria</taxon>
        <taxon>Burkholderiales</taxon>
        <taxon>Comamonadaceae</taxon>
        <taxon>Oryzisolibacter</taxon>
    </lineage>
</organism>
<evidence type="ECO:0000256" key="4">
    <source>
        <dbReference type="ARBA" id="ARBA00023143"/>
    </source>
</evidence>
<feature type="domain" description="Flagellar hook protein FlgE/F/G-like D1" evidence="9">
    <location>
        <begin position="83"/>
        <end position="125"/>
    </location>
</feature>
<dbReference type="InterPro" id="IPR011491">
    <property type="entry name" value="FlgE_D2"/>
</dbReference>
<evidence type="ECO:0000259" key="6">
    <source>
        <dbReference type="Pfam" id="PF00460"/>
    </source>
</evidence>
<evidence type="ECO:0000259" key="8">
    <source>
        <dbReference type="Pfam" id="PF07559"/>
    </source>
</evidence>
<dbReference type="AlphaFoldDB" id="A0A1G9V5S4"/>
<gene>
    <name evidence="10" type="ORF">SAMN05428957_11152</name>
</gene>
<keyword evidence="10" id="KW-0282">Flagellum</keyword>
<dbReference type="Pfam" id="PF06429">
    <property type="entry name" value="Flg_bbr_C"/>
    <property type="match status" value="1"/>
</dbReference>
<dbReference type="Pfam" id="PF07559">
    <property type="entry name" value="FlgE_D2"/>
    <property type="match status" value="1"/>
</dbReference>
<evidence type="ECO:0000256" key="1">
    <source>
        <dbReference type="ARBA" id="ARBA00004117"/>
    </source>
</evidence>
<comment type="subcellular location">
    <subcellularLocation>
        <location evidence="1 5">Bacterial flagellum basal body</location>
    </subcellularLocation>
</comment>
<dbReference type="RefSeq" id="WP_091572233.1">
    <property type="nucleotide sequence ID" value="NZ_FNHP01000011.1"/>
</dbReference>
<dbReference type="InterPro" id="IPR001444">
    <property type="entry name" value="Flag_bb_rod_N"/>
</dbReference>
<reference evidence="11" key="1">
    <citation type="submission" date="2016-10" db="EMBL/GenBank/DDBJ databases">
        <authorList>
            <person name="Varghese N."/>
            <person name="Submissions S."/>
        </authorList>
    </citation>
    <scope>NUCLEOTIDE SEQUENCE [LARGE SCALE GENOMIC DNA]</scope>
    <source>
        <strain evidence="11">EPL6</strain>
    </source>
</reference>
<comment type="function">
    <text evidence="5">A flexible structure which links the flagellar filament to the drive apparatus in the basal body.</text>
</comment>
<dbReference type="OrthoDB" id="8578401at2"/>
<dbReference type="STRING" id="1527607.SAMN05428957_11152"/>
<keyword evidence="10" id="KW-0966">Cell projection</keyword>
<dbReference type="GO" id="GO:0071978">
    <property type="term" value="P:bacterial-type flagellum-dependent swarming motility"/>
    <property type="evidence" value="ECO:0007669"/>
    <property type="project" value="TreeGrafter"/>
</dbReference>
<dbReference type="InterPro" id="IPR037925">
    <property type="entry name" value="FlgE/F/G-like"/>
</dbReference>
<proteinExistence type="inferred from homology"/>
<dbReference type="Gene3D" id="2.60.98.20">
    <property type="entry name" value="Flagellar hook protein FlgE"/>
    <property type="match status" value="1"/>
</dbReference>
<dbReference type="PANTHER" id="PTHR30435:SF1">
    <property type="entry name" value="FLAGELLAR HOOK PROTEIN FLGE"/>
    <property type="match status" value="1"/>
</dbReference>
<dbReference type="Proteomes" id="UP000198552">
    <property type="component" value="Unassembled WGS sequence"/>
</dbReference>
<dbReference type="PANTHER" id="PTHR30435">
    <property type="entry name" value="FLAGELLAR PROTEIN"/>
    <property type="match status" value="1"/>
</dbReference>
<feature type="domain" description="Flagellar basal body rod protein N-terminal" evidence="6">
    <location>
        <begin position="6"/>
        <end position="33"/>
    </location>
</feature>
<dbReference type="Pfam" id="PF22692">
    <property type="entry name" value="LlgE_F_G_D1"/>
    <property type="match status" value="1"/>
</dbReference>
<dbReference type="InterPro" id="IPR010930">
    <property type="entry name" value="Flg_bb/hook_C_dom"/>
</dbReference>
<dbReference type="EMBL" id="FNHP01000011">
    <property type="protein sequence ID" value="SDM67499.1"/>
    <property type="molecule type" value="Genomic_DNA"/>
</dbReference>
<name>A0A1G9V5S4_9BURK</name>
<dbReference type="InterPro" id="IPR020013">
    <property type="entry name" value="Flagellar_FlgE/F/G"/>
</dbReference>
<dbReference type="InterPro" id="IPR053967">
    <property type="entry name" value="LlgE_F_G-like_D1"/>
</dbReference>
<dbReference type="NCBIfam" id="TIGR03506">
    <property type="entry name" value="FlgEFG_subfam"/>
    <property type="match status" value="1"/>
</dbReference>
<dbReference type="SUPFAM" id="SSF117143">
    <property type="entry name" value="Flagellar hook protein flgE"/>
    <property type="match status" value="1"/>
</dbReference>
<keyword evidence="11" id="KW-1185">Reference proteome</keyword>
<evidence type="ECO:0000256" key="3">
    <source>
        <dbReference type="ARBA" id="ARBA00019015"/>
    </source>
</evidence>
<keyword evidence="4 5" id="KW-0975">Bacterial flagellum</keyword>
<dbReference type="InterPro" id="IPR037058">
    <property type="entry name" value="Falgellar_hook_FlgE_sf"/>
</dbReference>
<feature type="domain" description="Flagellar hook protein FlgE D2" evidence="8">
    <location>
        <begin position="165"/>
        <end position="323"/>
    </location>
</feature>
<dbReference type="GO" id="GO:0009425">
    <property type="term" value="C:bacterial-type flagellum basal body"/>
    <property type="evidence" value="ECO:0007669"/>
    <property type="project" value="UniProtKB-SubCell"/>
</dbReference>
<evidence type="ECO:0000259" key="9">
    <source>
        <dbReference type="Pfam" id="PF22692"/>
    </source>
</evidence>
<protein>
    <recommendedName>
        <fullName evidence="3 5">Flagellar hook protein FlgE</fullName>
    </recommendedName>
</protein>
<keyword evidence="10" id="KW-0969">Cilium</keyword>
<dbReference type="GO" id="GO:0009424">
    <property type="term" value="C:bacterial-type flagellum hook"/>
    <property type="evidence" value="ECO:0007669"/>
    <property type="project" value="TreeGrafter"/>
</dbReference>
<sequence>MGFQQGLSGLNASSKNLDVIGHNIANSNTTGFKASRTEFAAMVASAIGTSGGSNVGIGVETAAIAQQFDQGSLTVTGNSLDVAINGNGFFTLQMPDGTPAYTRAGNFKMDDAGHIITNGGARVMGVPVNPMTGEAMRGADAVPMQLPTGTPIAAKETRLINASFNLDARAKDAAGNPTATPPIPATPRATYGTSVNVYDSQGVATPVTLYFMKTANANEWGVYTTLDETSQPTGSPPFTISFDDSGKITGPTAQHPYTAVDTAGFYLSDVVPTNNPNVTDPLDNQTDPMNHPSVTEAGVFLDLSAVTQFGTKFAVSDLTQSGYASGSLTGVSIADDGKIMARYSNGVSRAEGQLTLASFRNTQGLTALDGNNWVATASSGPAVMGSAGEGNFGSLRSGALEDSNVDLTAELVNMMTAQRAYQANAQTIKTQDQVLSTLVNLR</sequence>
<accession>A0A1G9V5S4</accession>
<dbReference type="NCBIfam" id="NF004238">
    <property type="entry name" value="PRK05682.1-1"/>
    <property type="match status" value="1"/>
</dbReference>
<evidence type="ECO:0000256" key="5">
    <source>
        <dbReference type="RuleBase" id="RU362116"/>
    </source>
</evidence>
<evidence type="ECO:0000313" key="10">
    <source>
        <dbReference type="EMBL" id="SDM67499.1"/>
    </source>
</evidence>
<evidence type="ECO:0000256" key="2">
    <source>
        <dbReference type="ARBA" id="ARBA00009677"/>
    </source>
</evidence>
<evidence type="ECO:0000313" key="11">
    <source>
        <dbReference type="Proteomes" id="UP000198552"/>
    </source>
</evidence>
<comment type="similarity">
    <text evidence="2 5">Belongs to the flagella basal body rod proteins family.</text>
</comment>
<dbReference type="GO" id="GO:0005829">
    <property type="term" value="C:cytosol"/>
    <property type="evidence" value="ECO:0007669"/>
    <property type="project" value="TreeGrafter"/>
</dbReference>
<feature type="domain" description="Flagellar basal-body/hook protein C-terminal" evidence="7">
    <location>
        <begin position="396"/>
        <end position="441"/>
    </location>
</feature>
<evidence type="ECO:0000259" key="7">
    <source>
        <dbReference type="Pfam" id="PF06429"/>
    </source>
</evidence>